<dbReference type="OrthoDB" id="417811at2759"/>
<dbReference type="Pfam" id="PF00520">
    <property type="entry name" value="Ion_trans"/>
    <property type="match status" value="1"/>
</dbReference>
<dbReference type="OMA" id="YLIVEEY"/>
<evidence type="ECO:0000256" key="3">
    <source>
        <dbReference type="ARBA" id="ARBA00022989"/>
    </source>
</evidence>
<keyword evidence="10" id="KW-1185">Reference proteome</keyword>
<evidence type="ECO:0000313" key="10">
    <source>
        <dbReference type="Proteomes" id="UP000039865"/>
    </source>
</evidence>
<sequence length="712" mass="84527">MDIQGRNSIDARRTQQLYRTATLENSRAQEKKRIIFGVRKLVSSSDMHLSQGGKQFTETTLFTQNEEEESEKIVKKKNCVDYILIKENSKWKAAWDIYINLLVAFNCFLTIYQVCFNVTSSVELDIIGYIVEVCFFTDIVMNFLTEYKDPETYETVRSIAKIGKRYVFKGWFIIDFIGIIPFQYLLGGGQKMQTKLIRLFRLPRLVKLIDISRFNSLLKSLFENNSQEERIMMQYLLMYGYKIFRLFIITFIITYFSGCVWYLIVEEYKDQDQVSFYYKNKLDDMDNTSKLIISCYFALTTLATVGYGDYYPITDLEIMTAVTLMLCGVAFFSYIMGSFIEIISNYQKKMGVVDKSTFLRNWLTLLTRFTGNKPLSKSLNNQIEAHFAYFWQYDRLASIHQHYETLNELPKTMKRRFMTSYLFEDIFHKFKHFFKTYENKESKFLYDISFGFMPRYFNPDDPDDKVLYDEESEIPEMYFCLEGKVGIGYSIFGRGLDSKQYKLAKFYKKEFLLCDHYVVNNKRSEFIYMVLKPIKCFALTKRFLHHEIFPKYPELANQFKAEALLRYRKSLKTPLMLSMKKEYEELNKKNVYRVFEFKEKKQDQKSSRNREEQKSKTSSKNKERIMSYGSLASEDLEKLANRNKTKKDQDAQLNSQLKMKMENIQQEVVKFSDNIDKFASICDDELEQLLHNIDNVTTSINDLRKKNMQLPQ</sequence>
<proteinExistence type="predicted"/>
<dbReference type="InterPro" id="IPR005821">
    <property type="entry name" value="Ion_trans_dom"/>
</dbReference>
<name>A0A078BCG9_STYLE</name>
<protein>
    <submittedName>
        <fullName evidence="9">Cation channel family protein</fullName>
    </submittedName>
</protein>
<dbReference type="GO" id="GO:0005249">
    <property type="term" value="F:voltage-gated potassium channel activity"/>
    <property type="evidence" value="ECO:0007669"/>
    <property type="project" value="InterPro"/>
</dbReference>
<dbReference type="PRINTS" id="PR01463">
    <property type="entry name" value="EAGCHANLFMLY"/>
</dbReference>
<feature type="transmembrane region" description="Helical" evidence="7">
    <location>
        <begin position="291"/>
        <end position="311"/>
    </location>
</feature>
<feature type="region of interest" description="Disordered" evidence="6">
    <location>
        <begin position="603"/>
        <end position="624"/>
    </location>
</feature>
<evidence type="ECO:0000259" key="8">
    <source>
        <dbReference type="Pfam" id="PF00520"/>
    </source>
</evidence>
<dbReference type="AlphaFoldDB" id="A0A078BCG9"/>
<comment type="subcellular location">
    <subcellularLocation>
        <location evidence="1">Membrane</location>
        <topology evidence="1">Multi-pass membrane protein</topology>
    </subcellularLocation>
</comment>
<dbReference type="Proteomes" id="UP000039865">
    <property type="component" value="Unassembled WGS sequence"/>
</dbReference>
<evidence type="ECO:0000256" key="6">
    <source>
        <dbReference type="SAM" id="MobiDB-lite"/>
    </source>
</evidence>
<evidence type="ECO:0000256" key="4">
    <source>
        <dbReference type="ARBA" id="ARBA00023136"/>
    </source>
</evidence>
<dbReference type="InterPro" id="IPR018490">
    <property type="entry name" value="cNMP-bd_dom_sf"/>
</dbReference>
<dbReference type="PANTHER" id="PTHR47823">
    <property type="entry name" value="ION_TRANS DOMAIN-CONTAINING PROTEIN"/>
    <property type="match status" value="1"/>
</dbReference>
<keyword evidence="3 7" id="KW-1133">Transmembrane helix</keyword>
<evidence type="ECO:0000256" key="1">
    <source>
        <dbReference type="ARBA" id="ARBA00004141"/>
    </source>
</evidence>
<evidence type="ECO:0000256" key="5">
    <source>
        <dbReference type="SAM" id="Coils"/>
    </source>
</evidence>
<accession>A0A078BCG9</accession>
<dbReference type="EMBL" id="CCKQ01019287">
    <property type="protein sequence ID" value="CDW91308.1"/>
    <property type="molecule type" value="Genomic_DNA"/>
</dbReference>
<dbReference type="InterPro" id="IPR014710">
    <property type="entry name" value="RmlC-like_jellyroll"/>
</dbReference>
<dbReference type="PANTHER" id="PTHR47823:SF9">
    <property type="entry name" value="CHROMOSOME UNDETERMINED SCAFFOLD_10, WHOLE GENOME SHOTGUN SEQUENCE"/>
    <property type="match status" value="1"/>
</dbReference>
<feature type="transmembrane region" description="Helical" evidence="7">
    <location>
        <begin position="318"/>
        <end position="340"/>
    </location>
</feature>
<reference evidence="9 10" key="1">
    <citation type="submission" date="2014-06" db="EMBL/GenBank/DDBJ databases">
        <authorList>
            <person name="Swart Estienne"/>
        </authorList>
    </citation>
    <scope>NUCLEOTIDE SEQUENCE [LARGE SCALE GENOMIC DNA]</scope>
    <source>
        <strain evidence="9 10">130c</strain>
    </source>
</reference>
<feature type="transmembrane region" description="Helical" evidence="7">
    <location>
        <begin position="166"/>
        <end position="185"/>
    </location>
</feature>
<feature type="transmembrane region" description="Helical" evidence="7">
    <location>
        <begin position="126"/>
        <end position="145"/>
    </location>
</feature>
<evidence type="ECO:0000256" key="2">
    <source>
        <dbReference type="ARBA" id="ARBA00022692"/>
    </source>
</evidence>
<evidence type="ECO:0000256" key="7">
    <source>
        <dbReference type="SAM" id="Phobius"/>
    </source>
</evidence>
<feature type="transmembrane region" description="Helical" evidence="7">
    <location>
        <begin position="93"/>
        <end position="114"/>
    </location>
</feature>
<feature type="domain" description="Ion transport" evidence="8">
    <location>
        <begin position="94"/>
        <end position="349"/>
    </location>
</feature>
<gene>
    <name evidence="9" type="primary">Contig18895.g20044</name>
    <name evidence="9" type="ORF">STYLEM_20462</name>
</gene>
<dbReference type="SUPFAM" id="SSF51206">
    <property type="entry name" value="cAMP-binding domain-like"/>
    <property type="match status" value="1"/>
</dbReference>
<feature type="coiled-coil region" evidence="5">
    <location>
        <begin position="636"/>
        <end position="706"/>
    </location>
</feature>
<dbReference type="SUPFAM" id="SSF81324">
    <property type="entry name" value="Voltage-gated potassium channels"/>
    <property type="match status" value="1"/>
</dbReference>
<keyword evidence="4 7" id="KW-0472">Membrane</keyword>
<dbReference type="InterPro" id="IPR003938">
    <property type="entry name" value="K_chnl_volt-dep_EAG/ELK/ERG"/>
</dbReference>
<evidence type="ECO:0000313" key="9">
    <source>
        <dbReference type="EMBL" id="CDW91308.1"/>
    </source>
</evidence>
<dbReference type="InParanoid" id="A0A078BCG9"/>
<keyword evidence="5" id="KW-0175">Coiled coil</keyword>
<organism evidence="9 10">
    <name type="scientific">Stylonychia lemnae</name>
    <name type="common">Ciliate</name>
    <dbReference type="NCBI Taxonomy" id="5949"/>
    <lineage>
        <taxon>Eukaryota</taxon>
        <taxon>Sar</taxon>
        <taxon>Alveolata</taxon>
        <taxon>Ciliophora</taxon>
        <taxon>Intramacronucleata</taxon>
        <taxon>Spirotrichea</taxon>
        <taxon>Stichotrichia</taxon>
        <taxon>Sporadotrichida</taxon>
        <taxon>Oxytrichidae</taxon>
        <taxon>Stylonychinae</taxon>
        <taxon>Stylonychia</taxon>
    </lineage>
</organism>
<dbReference type="GO" id="GO:0016020">
    <property type="term" value="C:membrane"/>
    <property type="evidence" value="ECO:0007669"/>
    <property type="project" value="UniProtKB-SubCell"/>
</dbReference>
<keyword evidence="2 7" id="KW-0812">Transmembrane</keyword>
<feature type="transmembrane region" description="Helical" evidence="7">
    <location>
        <begin position="243"/>
        <end position="264"/>
    </location>
</feature>
<dbReference type="Gene3D" id="1.10.287.70">
    <property type="match status" value="1"/>
</dbReference>
<dbReference type="Gene3D" id="2.60.120.10">
    <property type="entry name" value="Jelly Rolls"/>
    <property type="match status" value="1"/>
</dbReference>